<dbReference type="EMBL" id="CP016359">
    <property type="protein sequence ID" value="APU68931.1"/>
    <property type="molecule type" value="Genomic_DNA"/>
</dbReference>
<dbReference type="PANTHER" id="PTHR46383">
    <property type="entry name" value="ASPARTATE AMINOTRANSFERASE"/>
    <property type="match status" value="1"/>
</dbReference>
<comment type="cofactor">
    <cofactor evidence="1 6">
        <name>pyridoxal 5'-phosphate</name>
        <dbReference type="ChEBI" id="CHEBI:597326"/>
    </cofactor>
</comment>
<dbReference type="InterPro" id="IPR004838">
    <property type="entry name" value="NHTrfase_class1_PyrdxlP-BS"/>
</dbReference>
<evidence type="ECO:0000256" key="4">
    <source>
        <dbReference type="ARBA" id="ARBA00022679"/>
    </source>
</evidence>
<proteinExistence type="inferred from homology"/>
<gene>
    <name evidence="8" type="ORF">GRFL_2207</name>
</gene>
<protein>
    <recommendedName>
        <fullName evidence="6">Aminotransferase</fullName>
        <ecNumber evidence="6">2.6.1.-</ecNumber>
    </recommendedName>
</protein>
<organism evidence="8 9">
    <name type="scientific">Christiangramia flava JLT2011</name>
    <dbReference type="NCBI Taxonomy" id="1229726"/>
    <lineage>
        <taxon>Bacteria</taxon>
        <taxon>Pseudomonadati</taxon>
        <taxon>Bacteroidota</taxon>
        <taxon>Flavobacteriia</taxon>
        <taxon>Flavobacteriales</taxon>
        <taxon>Flavobacteriaceae</taxon>
        <taxon>Christiangramia</taxon>
    </lineage>
</organism>
<dbReference type="Gene3D" id="3.40.640.10">
    <property type="entry name" value="Type I PLP-dependent aspartate aminotransferase-like (Major domain)"/>
    <property type="match status" value="1"/>
</dbReference>
<dbReference type="KEGG" id="gfl:GRFL_2207"/>
<evidence type="ECO:0000256" key="1">
    <source>
        <dbReference type="ARBA" id="ARBA00001933"/>
    </source>
</evidence>
<accession>A0A1L7I5Q7</accession>
<dbReference type="SUPFAM" id="SSF53383">
    <property type="entry name" value="PLP-dependent transferases"/>
    <property type="match status" value="1"/>
</dbReference>
<dbReference type="InterPro" id="IPR015421">
    <property type="entry name" value="PyrdxlP-dep_Trfase_major"/>
</dbReference>
<evidence type="ECO:0000256" key="5">
    <source>
        <dbReference type="ARBA" id="ARBA00022898"/>
    </source>
</evidence>
<feature type="domain" description="Aminotransferase class I/classII large" evidence="7">
    <location>
        <begin position="53"/>
        <end position="410"/>
    </location>
</feature>
<dbReference type="GO" id="GO:0008483">
    <property type="term" value="F:transaminase activity"/>
    <property type="evidence" value="ECO:0007669"/>
    <property type="project" value="UniProtKB-KW"/>
</dbReference>
<dbReference type="InterPro" id="IPR004839">
    <property type="entry name" value="Aminotransferase_I/II_large"/>
</dbReference>
<dbReference type="GO" id="GO:0006520">
    <property type="term" value="P:amino acid metabolic process"/>
    <property type="evidence" value="ECO:0007669"/>
    <property type="project" value="InterPro"/>
</dbReference>
<dbReference type="PROSITE" id="PS00105">
    <property type="entry name" value="AA_TRANSFER_CLASS_1"/>
    <property type="match status" value="1"/>
</dbReference>
<dbReference type="Proteomes" id="UP000186230">
    <property type="component" value="Chromosome"/>
</dbReference>
<dbReference type="EC" id="2.6.1.-" evidence="6"/>
<evidence type="ECO:0000256" key="6">
    <source>
        <dbReference type="RuleBase" id="RU000481"/>
    </source>
</evidence>
<dbReference type="FunFam" id="3.40.640.10:FF:000033">
    <property type="entry name" value="Aspartate aminotransferase"/>
    <property type="match status" value="1"/>
</dbReference>
<keyword evidence="5" id="KW-0663">Pyridoxal phosphate</keyword>
<dbReference type="AlphaFoldDB" id="A0A1L7I5Q7"/>
<dbReference type="GO" id="GO:0030170">
    <property type="term" value="F:pyridoxal phosphate binding"/>
    <property type="evidence" value="ECO:0007669"/>
    <property type="project" value="InterPro"/>
</dbReference>
<dbReference type="Pfam" id="PF00155">
    <property type="entry name" value="Aminotran_1_2"/>
    <property type="match status" value="1"/>
</dbReference>
<reference evidence="8 9" key="1">
    <citation type="submission" date="2016-07" db="EMBL/GenBank/DDBJ databases">
        <title>Multi-omics approach to identify versatile polysaccharide utilization systems of a marine flavobacterium Gramella flava.</title>
        <authorList>
            <person name="Tang K."/>
        </authorList>
    </citation>
    <scope>NUCLEOTIDE SEQUENCE [LARGE SCALE GENOMIC DNA]</scope>
    <source>
        <strain evidence="8 9">JLT2011</strain>
    </source>
</reference>
<evidence type="ECO:0000313" key="8">
    <source>
        <dbReference type="EMBL" id="APU68931.1"/>
    </source>
</evidence>
<dbReference type="Gene3D" id="3.90.1150.10">
    <property type="entry name" value="Aspartate Aminotransferase, domain 1"/>
    <property type="match status" value="1"/>
</dbReference>
<keyword evidence="3 6" id="KW-0032">Aminotransferase</keyword>
<evidence type="ECO:0000256" key="2">
    <source>
        <dbReference type="ARBA" id="ARBA00007441"/>
    </source>
</evidence>
<dbReference type="CDD" id="cd00609">
    <property type="entry name" value="AAT_like"/>
    <property type="match status" value="1"/>
</dbReference>
<keyword evidence="4 6" id="KW-0808">Transferase</keyword>
<comment type="similarity">
    <text evidence="2 6">Belongs to the class-I pyridoxal-phosphate-dependent aminotransferase family.</text>
</comment>
<dbReference type="InterPro" id="IPR050596">
    <property type="entry name" value="AspAT/PAT-like"/>
</dbReference>
<dbReference type="STRING" id="1229726.GRFL_2207"/>
<sequence length="415" mass="45913">MKLPLQKATRKKQIKSKNYIMQEFLSNRVTSMATSQTLAMAAKARELKAEGIDIIGLSLGEPDFNTPDFIKEAAIQAINDNYNSYTPVDGYVELKDAIINKFKRDNNLTYNRSQIVVSTGAKQSLANVAMVMLNDGDEVILPCPYWVSYAEIVKLGGGVPVEVPTSVETDFKMTPEQLEAAITPKTKMLWYSSPCNPSGMVYSKEELRGLADVLKKHPQIVVVSDEIYEHINFVGGHFSMAEFEDMYDRVVTVNGVSKAFAMTGWRIGYIGAPEYIARACNKMQGQITSGANCIAQRAVITALEAPVSEISYMVDTFKSRRKLIIELLSEIGGFVTTEPEGAFYVFPNVSAFFGKNIKGHHIENATDFSLFLLEEAHVATVTGDAFGNPECIRISYAASEDQIKEAMKRIKNALS</sequence>
<evidence type="ECO:0000259" key="7">
    <source>
        <dbReference type="Pfam" id="PF00155"/>
    </source>
</evidence>
<name>A0A1L7I5Q7_9FLAO</name>
<evidence type="ECO:0000256" key="3">
    <source>
        <dbReference type="ARBA" id="ARBA00022576"/>
    </source>
</evidence>
<dbReference type="InterPro" id="IPR015422">
    <property type="entry name" value="PyrdxlP-dep_Trfase_small"/>
</dbReference>
<evidence type="ECO:0000313" key="9">
    <source>
        <dbReference type="Proteomes" id="UP000186230"/>
    </source>
</evidence>
<dbReference type="PANTHER" id="PTHR46383:SF1">
    <property type="entry name" value="ASPARTATE AMINOTRANSFERASE"/>
    <property type="match status" value="1"/>
</dbReference>
<keyword evidence="9" id="KW-1185">Reference proteome</keyword>
<dbReference type="InterPro" id="IPR015424">
    <property type="entry name" value="PyrdxlP-dep_Trfase"/>
</dbReference>